<name>A0A0F9HCQ1_9ZZZZ</name>
<feature type="non-terminal residue" evidence="2">
    <location>
        <position position="300"/>
    </location>
</feature>
<feature type="compositionally biased region" description="Polar residues" evidence="1">
    <location>
        <begin position="112"/>
        <end position="123"/>
    </location>
</feature>
<dbReference type="EMBL" id="LAZR01023160">
    <property type="protein sequence ID" value="KKL79475.1"/>
    <property type="molecule type" value="Genomic_DNA"/>
</dbReference>
<protein>
    <submittedName>
        <fullName evidence="2">Uncharacterized protein</fullName>
    </submittedName>
</protein>
<evidence type="ECO:0000313" key="2">
    <source>
        <dbReference type="EMBL" id="KKL79475.1"/>
    </source>
</evidence>
<proteinExistence type="predicted"/>
<gene>
    <name evidence="2" type="ORF">LCGC14_2014490</name>
</gene>
<comment type="caution">
    <text evidence="2">The sequence shown here is derived from an EMBL/GenBank/DDBJ whole genome shotgun (WGS) entry which is preliminary data.</text>
</comment>
<dbReference type="AlphaFoldDB" id="A0A0F9HCQ1"/>
<organism evidence="2">
    <name type="scientific">marine sediment metagenome</name>
    <dbReference type="NCBI Taxonomy" id="412755"/>
    <lineage>
        <taxon>unclassified sequences</taxon>
        <taxon>metagenomes</taxon>
        <taxon>ecological metagenomes</taxon>
    </lineage>
</organism>
<evidence type="ECO:0000256" key="1">
    <source>
        <dbReference type="SAM" id="MobiDB-lite"/>
    </source>
</evidence>
<feature type="compositionally biased region" description="Basic and acidic residues" evidence="1">
    <location>
        <begin position="101"/>
        <end position="110"/>
    </location>
</feature>
<feature type="compositionally biased region" description="Basic residues" evidence="1">
    <location>
        <begin position="149"/>
        <end position="169"/>
    </location>
</feature>
<feature type="compositionally biased region" description="Basic and acidic residues" evidence="1">
    <location>
        <begin position="130"/>
        <end position="148"/>
    </location>
</feature>
<accession>A0A0F9HCQ1</accession>
<sequence length="300" mass="31968">MYWPIVTAVLKGVATGGKAVIAVGKTAKTVGSTYGGAVLKTGKAMSVGKAKTVSGFAKGVGRELVGAKTEKGGGKTVKAGRETVKISKSLGGGKSTPPPPMKEDVLEAPKGRQQTLWTKNIGTNPVHYGTHKETKGSIKAGKRGDKPIKKNKAKSKSKKTSKTISKPKRKESVAPDRPLVPGEGQFDVDPSILGQFNTGGQVAEGGGGPFMQRPGEDESPPPGDVQEPLWSKAVSGTARLLTMGAKPGVRDFVERYIPSTKYEQEQEKVEEARDLIWKYIIPKVDTRQEIKEFTANPTFV</sequence>
<feature type="region of interest" description="Disordered" evidence="1">
    <location>
        <begin position="82"/>
        <end position="229"/>
    </location>
</feature>
<reference evidence="2" key="1">
    <citation type="journal article" date="2015" name="Nature">
        <title>Complex archaea that bridge the gap between prokaryotes and eukaryotes.</title>
        <authorList>
            <person name="Spang A."/>
            <person name="Saw J.H."/>
            <person name="Jorgensen S.L."/>
            <person name="Zaremba-Niedzwiedzka K."/>
            <person name="Martijn J."/>
            <person name="Lind A.E."/>
            <person name="van Eijk R."/>
            <person name="Schleper C."/>
            <person name="Guy L."/>
            <person name="Ettema T.J."/>
        </authorList>
    </citation>
    <scope>NUCLEOTIDE SEQUENCE</scope>
</reference>